<reference evidence="2" key="1">
    <citation type="journal article" date="2023" name="bioRxiv">
        <title>Complete genome of the Medicago anthracnose fungus, Colletotrichum destructivum, reveals a mini-chromosome-like region within a core chromosome.</title>
        <authorList>
            <person name="Lapalu N."/>
            <person name="Simon A."/>
            <person name="Lu A."/>
            <person name="Plaumann P.-L."/>
            <person name="Amselem J."/>
            <person name="Pigne S."/>
            <person name="Auger A."/>
            <person name="Koch C."/>
            <person name="Dallery J.-F."/>
            <person name="O'Connell R.J."/>
        </authorList>
    </citation>
    <scope>NUCLEOTIDE SEQUENCE [LARGE SCALE GENOMIC DNA]</scope>
    <source>
        <strain evidence="2">CBS 520.97</strain>
    </source>
</reference>
<evidence type="ECO:0008006" key="3">
    <source>
        <dbReference type="Google" id="ProtNLM"/>
    </source>
</evidence>
<dbReference type="KEGG" id="cdet:87946944"/>
<protein>
    <recommendedName>
        <fullName evidence="3">Arrestin</fullName>
    </recommendedName>
</protein>
<dbReference type="RefSeq" id="XP_062782651.1">
    <property type="nucleotide sequence ID" value="XM_062926600.1"/>
</dbReference>
<dbReference type="GeneID" id="87946944"/>
<evidence type="ECO:0000313" key="2">
    <source>
        <dbReference type="Proteomes" id="UP001322277"/>
    </source>
</evidence>
<dbReference type="AlphaFoldDB" id="A0AAX4IPG0"/>
<dbReference type="EMBL" id="CP137310">
    <property type="protein sequence ID" value="WQF85428.1"/>
    <property type="molecule type" value="Genomic_DNA"/>
</dbReference>
<proteinExistence type="predicted"/>
<sequence length="217" mass="23849">MADINHHITPLIPAATHAYSAPSPRPPFVDLLFPFLAHKAVGTGWTATHTHQPISTRAYSDICCLPPGAVPRRRPIISADVDVALSMPVSVPVHLINRSKSQVSSTVPVACPDAITEHAEDNPTLALNLSYTAKDNLSPSPRRLRHGLGRVWKQAVLPHPYNSQTAQLHIETPGTHLRPPPFQAWAELDFPKEEPACGQFAPFTFFPPPRTLDFYDT</sequence>
<organism evidence="1 2">
    <name type="scientific">Colletotrichum destructivum</name>
    <dbReference type="NCBI Taxonomy" id="34406"/>
    <lineage>
        <taxon>Eukaryota</taxon>
        <taxon>Fungi</taxon>
        <taxon>Dikarya</taxon>
        <taxon>Ascomycota</taxon>
        <taxon>Pezizomycotina</taxon>
        <taxon>Sordariomycetes</taxon>
        <taxon>Hypocreomycetidae</taxon>
        <taxon>Glomerellales</taxon>
        <taxon>Glomerellaceae</taxon>
        <taxon>Colletotrichum</taxon>
        <taxon>Colletotrichum destructivum species complex</taxon>
    </lineage>
</organism>
<evidence type="ECO:0000313" key="1">
    <source>
        <dbReference type="EMBL" id="WQF85428.1"/>
    </source>
</evidence>
<accession>A0AAX4IPG0</accession>
<dbReference type="Proteomes" id="UP001322277">
    <property type="component" value="Chromosome 6"/>
</dbReference>
<name>A0AAX4IPG0_9PEZI</name>
<keyword evidence="2" id="KW-1185">Reference proteome</keyword>
<gene>
    <name evidence="1" type="ORF">CDEST_10442</name>
</gene>